<keyword evidence="6 8" id="KW-0012">Acyltransferase</keyword>
<evidence type="ECO:0000256" key="2">
    <source>
        <dbReference type="ARBA" id="ARBA00010712"/>
    </source>
</evidence>
<evidence type="ECO:0000256" key="4">
    <source>
        <dbReference type="ARBA" id="ARBA00017935"/>
    </source>
</evidence>
<comment type="caution">
    <text evidence="10">The sequence shown here is derived from an EMBL/GenBank/DDBJ whole genome shotgun (WGS) entry which is preliminary data.</text>
</comment>
<evidence type="ECO:0000256" key="3">
    <source>
        <dbReference type="ARBA" id="ARBA00012355"/>
    </source>
</evidence>
<dbReference type="SUPFAM" id="SSF55729">
    <property type="entry name" value="Acyl-CoA N-acyltransferases (Nat)"/>
    <property type="match status" value="1"/>
</dbReference>
<dbReference type="EC" id="2.3.1.178" evidence="3 8"/>
<name>A0ABQ1I4X7_9ALTE</name>
<dbReference type="InterPro" id="IPR012772">
    <property type="entry name" value="Ectoine_EctA"/>
</dbReference>
<evidence type="ECO:0000313" key="11">
    <source>
        <dbReference type="Proteomes" id="UP000651977"/>
    </source>
</evidence>
<organism evidence="10 11">
    <name type="scientific">Agarivorans gilvus</name>
    <dbReference type="NCBI Taxonomy" id="680279"/>
    <lineage>
        <taxon>Bacteria</taxon>
        <taxon>Pseudomonadati</taxon>
        <taxon>Pseudomonadota</taxon>
        <taxon>Gammaproteobacteria</taxon>
        <taxon>Alteromonadales</taxon>
        <taxon>Alteromonadaceae</taxon>
        <taxon>Agarivorans</taxon>
    </lineage>
</organism>
<dbReference type="NCBIfam" id="TIGR02406">
    <property type="entry name" value="ectoine_EctA"/>
    <property type="match status" value="1"/>
</dbReference>
<proteinExistence type="inferred from homology"/>
<dbReference type="Pfam" id="PF00583">
    <property type="entry name" value="Acetyltransf_1"/>
    <property type="match status" value="1"/>
</dbReference>
<dbReference type="EMBL" id="BMDY01000020">
    <property type="protein sequence ID" value="GGB14615.1"/>
    <property type="molecule type" value="Genomic_DNA"/>
</dbReference>
<keyword evidence="11" id="KW-1185">Reference proteome</keyword>
<protein>
    <recommendedName>
        <fullName evidence="4 8">L-2,4-diaminobutyric acid acetyltransferase</fullName>
        <shortName evidence="8">DABA acetyltransferase</shortName>
        <ecNumber evidence="3 8">2.3.1.178</ecNumber>
    </recommendedName>
</protein>
<comment type="function">
    <text evidence="8">Catalyzes the acetylation of L-2,4-diaminobutyrate (DABA) to gamma-N-acetyl-alpha,gamma-diaminobutyric acid (ADABA) with acetyl coenzyme A.</text>
</comment>
<reference evidence="11" key="1">
    <citation type="journal article" date="2019" name="Int. J. Syst. Evol. Microbiol.">
        <title>The Global Catalogue of Microorganisms (GCM) 10K type strain sequencing project: providing services to taxonomists for standard genome sequencing and annotation.</title>
        <authorList>
            <consortium name="The Broad Institute Genomics Platform"/>
            <consortium name="The Broad Institute Genome Sequencing Center for Infectious Disease"/>
            <person name="Wu L."/>
            <person name="Ma J."/>
        </authorList>
    </citation>
    <scope>NUCLEOTIDE SEQUENCE [LARGE SCALE GENOMIC DNA]</scope>
    <source>
        <strain evidence="11">CGMCC 1.10131</strain>
    </source>
</reference>
<evidence type="ECO:0000259" key="9">
    <source>
        <dbReference type="PROSITE" id="PS51186"/>
    </source>
</evidence>
<dbReference type="InterPro" id="IPR000182">
    <property type="entry name" value="GNAT_dom"/>
</dbReference>
<comment type="similarity">
    <text evidence="2 8">Belongs to the acetyltransferase family. EctA subfamily.</text>
</comment>
<evidence type="ECO:0000256" key="8">
    <source>
        <dbReference type="RuleBase" id="RU365045"/>
    </source>
</evidence>
<accession>A0ABQ1I4X7</accession>
<evidence type="ECO:0000256" key="6">
    <source>
        <dbReference type="ARBA" id="ARBA00023315"/>
    </source>
</evidence>
<feature type="domain" description="N-acetyltransferase" evidence="9">
    <location>
        <begin position="7"/>
        <end position="148"/>
    </location>
</feature>
<gene>
    <name evidence="8 10" type="primary">ectA</name>
    <name evidence="10" type="ORF">GCM10007414_30040</name>
</gene>
<sequence length="173" mass="19115">MLDIGSIVFKAPRLEDGMAVFRLVESCPPLDVNSSYCNLLQCSHFSATSVKAEYDGSLVGFVSGYLIPERPNTLFIWQVAVAEQARGIGLASQMLQQILARPACAAVEYLETTITADNQASWSLFRALASKHLNAELNSGEWMDKQRHFAGQHDSEQLLRIGPFQPSLIVNQE</sequence>
<evidence type="ECO:0000313" key="10">
    <source>
        <dbReference type="EMBL" id="GGB14615.1"/>
    </source>
</evidence>
<dbReference type="CDD" id="cd04301">
    <property type="entry name" value="NAT_SF"/>
    <property type="match status" value="1"/>
</dbReference>
<comment type="catalytic activity">
    <reaction evidence="7 8">
        <text>L-2,4-diaminobutanoate + acetyl-CoA = (2S)-4-acetamido-2-aminobutanoate + CoA + H(+)</text>
        <dbReference type="Rhea" id="RHEA:16901"/>
        <dbReference type="ChEBI" id="CHEBI:15378"/>
        <dbReference type="ChEBI" id="CHEBI:57287"/>
        <dbReference type="ChEBI" id="CHEBI:57288"/>
        <dbReference type="ChEBI" id="CHEBI:58761"/>
        <dbReference type="ChEBI" id="CHEBI:58929"/>
        <dbReference type="EC" id="2.3.1.178"/>
    </reaction>
</comment>
<keyword evidence="5 8" id="KW-0808">Transferase</keyword>
<dbReference type="Gene3D" id="3.40.630.30">
    <property type="match status" value="1"/>
</dbReference>
<evidence type="ECO:0000256" key="5">
    <source>
        <dbReference type="ARBA" id="ARBA00022679"/>
    </source>
</evidence>
<dbReference type="InterPro" id="IPR016181">
    <property type="entry name" value="Acyl_CoA_acyltransferase"/>
</dbReference>
<dbReference type="RefSeq" id="WP_055733385.1">
    <property type="nucleotide sequence ID" value="NZ_BMDY01000020.1"/>
</dbReference>
<comment type="pathway">
    <text evidence="1 8">Amine and polyamine biosynthesis; ectoine biosynthesis; L-ectoine from L-aspartate 4-semialdehyde: step 2/3.</text>
</comment>
<dbReference type="PROSITE" id="PS51186">
    <property type="entry name" value="GNAT"/>
    <property type="match status" value="1"/>
</dbReference>
<evidence type="ECO:0000256" key="7">
    <source>
        <dbReference type="ARBA" id="ARBA00048924"/>
    </source>
</evidence>
<evidence type="ECO:0000256" key="1">
    <source>
        <dbReference type="ARBA" id="ARBA00004978"/>
    </source>
</evidence>
<dbReference type="Proteomes" id="UP000651977">
    <property type="component" value="Unassembled WGS sequence"/>
</dbReference>